<feature type="chain" id="PRO_5027886832" evidence="1">
    <location>
        <begin position="18"/>
        <end position="115"/>
    </location>
</feature>
<gene>
    <name evidence="3" type="ORF">PgNI_11219</name>
</gene>
<dbReference type="AlphaFoldDB" id="A0A6P8APK9"/>
<keyword evidence="2" id="KW-1185">Reference proteome</keyword>
<dbReference type="GeneID" id="41966095"/>
<name>A0A6P8APK9_PYRGI</name>
<organism evidence="2 3">
    <name type="scientific">Pyricularia grisea</name>
    <name type="common">Crabgrass-specific blast fungus</name>
    <name type="synonym">Magnaporthe grisea</name>
    <dbReference type="NCBI Taxonomy" id="148305"/>
    <lineage>
        <taxon>Eukaryota</taxon>
        <taxon>Fungi</taxon>
        <taxon>Dikarya</taxon>
        <taxon>Ascomycota</taxon>
        <taxon>Pezizomycotina</taxon>
        <taxon>Sordariomycetes</taxon>
        <taxon>Sordariomycetidae</taxon>
        <taxon>Magnaporthales</taxon>
        <taxon>Pyriculariaceae</taxon>
        <taxon>Pyricularia</taxon>
    </lineage>
</organism>
<dbReference type="Proteomes" id="UP000515153">
    <property type="component" value="Chromosome VI"/>
</dbReference>
<reference evidence="2 3" key="1">
    <citation type="journal article" date="2019" name="Mol. Biol. Evol.">
        <title>Blast fungal genomes show frequent chromosomal changes, gene gains and losses, and effector gene turnover.</title>
        <authorList>
            <person name="Gomez Luciano L.B."/>
            <person name="Jason Tsai I."/>
            <person name="Chuma I."/>
            <person name="Tosa Y."/>
            <person name="Chen Y.H."/>
            <person name="Li J.Y."/>
            <person name="Li M.Y."/>
            <person name="Jade Lu M.Y."/>
            <person name="Nakayashiki H."/>
            <person name="Li W.H."/>
        </authorList>
    </citation>
    <scope>NUCLEOTIDE SEQUENCE [LARGE SCALE GENOMIC DNA]</scope>
    <source>
        <strain evidence="2 3">NI907</strain>
    </source>
</reference>
<protein>
    <submittedName>
        <fullName evidence="3">Uncharacterized protein</fullName>
    </submittedName>
</protein>
<evidence type="ECO:0000313" key="2">
    <source>
        <dbReference type="Proteomes" id="UP000515153"/>
    </source>
</evidence>
<feature type="signal peptide" evidence="1">
    <location>
        <begin position="1"/>
        <end position="17"/>
    </location>
</feature>
<evidence type="ECO:0000256" key="1">
    <source>
        <dbReference type="SAM" id="SignalP"/>
    </source>
</evidence>
<sequence>MQFKTFAATFFIAFAAALPTEEASTVVVTTDAAATNAPTTNAPTTEVKIYVSKKTWQAAGHCEFKYSKLENCNAACYAEATTGKGAQCPDFQYLKGRKTGGCLPFRDTCECSCVY</sequence>
<reference evidence="3" key="3">
    <citation type="submission" date="2025-08" db="UniProtKB">
        <authorList>
            <consortium name="RefSeq"/>
        </authorList>
    </citation>
    <scope>IDENTIFICATION</scope>
    <source>
        <strain evidence="3">NI907</strain>
    </source>
</reference>
<dbReference type="RefSeq" id="XP_030976829.1">
    <property type="nucleotide sequence ID" value="XM_031131190.1"/>
</dbReference>
<evidence type="ECO:0000313" key="3">
    <source>
        <dbReference type="RefSeq" id="XP_030976829.1"/>
    </source>
</evidence>
<dbReference type="KEGG" id="pgri:PgNI_11219"/>
<reference evidence="3" key="2">
    <citation type="submission" date="2019-10" db="EMBL/GenBank/DDBJ databases">
        <authorList>
            <consortium name="NCBI Genome Project"/>
        </authorList>
    </citation>
    <scope>NUCLEOTIDE SEQUENCE</scope>
    <source>
        <strain evidence="3">NI907</strain>
    </source>
</reference>
<accession>A0A6P8APK9</accession>
<proteinExistence type="predicted"/>
<keyword evidence="1" id="KW-0732">Signal</keyword>